<gene>
    <name evidence="2" type="ORF">BIP78_1268</name>
</gene>
<dbReference type="AlphaFoldDB" id="A0A410FVK3"/>
<evidence type="ECO:0000256" key="1">
    <source>
        <dbReference type="SAM" id="MobiDB-lite"/>
    </source>
</evidence>
<name>A0A410FVK3_BIPS1</name>
<feature type="region of interest" description="Disordered" evidence="1">
    <location>
        <begin position="1"/>
        <end position="46"/>
    </location>
</feature>
<evidence type="ECO:0000313" key="2">
    <source>
        <dbReference type="EMBL" id="QAA77034.1"/>
    </source>
</evidence>
<organism evidence="2 3">
    <name type="scientific">Bipolaricaulis sibiricus</name>
    <dbReference type="NCBI Taxonomy" id="2501609"/>
    <lineage>
        <taxon>Bacteria</taxon>
        <taxon>Candidatus Bipolaricaulota</taxon>
        <taxon>Candidatus Bipolaricaulia</taxon>
        <taxon>Candidatus Bipolaricaulales</taxon>
        <taxon>Candidatus Bipolaricaulaceae</taxon>
        <taxon>Candidatus Bipolaricaulis</taxon>
    </lineage>
</organism>
<dbReference type="EMBL" id="CP034928">
    <property type="protein sequence ID" value="QAA77034.1"/>
    <property type="molecule type" value="Genomic_DNA"/>
</dbReference>
<reference evidence="3" key="1">
    <citation type="submission" date="2018-12" db="EMBL/GenBank/DDBJ databases">
        <title>Complete genome sequence of an uncultured bacterium of the candidate phylum Bipolaricaulota.</title>
        <authorList>
            <person name="Kadnikov V.V."/>
            <person name="Mardanov A.V."/>
            <person name="Beletsky A.V."/>
            <person name="Frank Y.A."/>
            <person name="Karnachuk O.V."/>
            <person name="Ravin N.V."/>
        </authorList>
    </citation>
    <scope>NUCLEOTIDE SEQUENCE [LARGE SCALE GENOMIC DNA]</scope>
</reference>
<proteinExistence type="predicted"/>
<dbReference type="KEGG" id="bih:BIP78_1268"/>
<protein>
    <submittedName>
        <fullName evidence="2">Uncharacterized protein</fullName>
    </submittedName>
</protein>
<sequence length="46" mass="5032">MEAILAVRRPADGGYRPQVETALEPELPRAAGHEVRPRCPPRPLTG</sequence>
<evidence type="ECO:0000313" key="3">
    <source>
        <dbReference type="Proteomes" id="UP000287233"/>
    </source>
</evidence>
<dbReference type="Proteomes" id="UP000287233">
    <property type="component" value="Chromosome"/>
</dbReference>
<accession>A0A410FVK3</accession>